<reference evidence="1 2" key="1">
    <citation type="submission" date="2019-05" db="EMBL/GenBank/DDBJ databases">
        <authorList>
            <person name="Lee S.D."/>
        </authorList>
    </citation>
    <scope>NUCLEOTIDE SEQUENCE [LARGE SCALE GENOMIC DNA]</scope>
    <source>
        <strain evidence="1 2">YC2-7</strain>
    </source>
</reference>
<dbReference type="AlphaFoldDB" id="A0A848K9E1"/>
<evidence type="ECO:0000313" key="1">
    <source>
        <dbReference type="EMBL" id="NMN95433.1"/>
    </source>
</evidence>
<dbReference type="PANTHER" id="PTHR33973:SF4">
    <property type="entry name" value="OS07G0153300 PROTEIN"/>
    <property type="match status" value="1"/>
</dbReference>
<organism evidence="1 2">
    <name type="scientific">Antrihabitans stalactiti</name>
    <dbReference type="NCBI Taxonomy" id="2584121"/>
    <lineage>
        <taxon>Bacteria</taxon>
        <taxon>Bacillati</taxon>
        <taxon>Actinomycetota</taxon>
        <taxon>Actinomycetes</taxon>
        <taxon>Mycobacteriales</taxon>
        <taxon>Nocardiaceae</taxon>
        <taxon>Antrihabitans</taxon>
    </lineage>
</organism>
<dbReference type="Pfam" id="PF07103">
    <property type="entry name" value="DUF1365"/>
    <property type="match status" value="1"/>
</dbReference>
<sequence length="242" mass="27173">MTAPALYDTTIWHIRTDPVRHSFSYRSYSWYVDVDDLPRPPRVLRPFARFRADDHLEPPGADLRARIDGFLAEHGVECSGRITCLTNARVLGHVFNPLTLFWCHDTDGNVTNVVAEVHNTYGGRHSYLLQTDAKGRARTDKKFYVSPFNDVSGSYDMSLPEPAEQMSLRIALRREGHAPFVATVAGVRRDATTANIVRTQLRNPLAPLAVSARIRKQGIALWARGVPVVPRGITARREESIT</sequence>
<dbReference type="Proteomes" id="UP000535543">
    <property type="component" value="Unassembled WGS sequence"/>
</dbReference>
<dbReference type="PANTHER" id="PTHR33973">
    <property type="entry name" value="OS07G0153300 PROTEIN"/>
    <property type="match status" value="1"/>
</dbReference>
<accession>A0A848K9E1</accession>
<dbReference type="EMBL" id="VCQU01000003">
    <property type="protein sequence ID" value="NMN95433.1"/>
    <property type="molecule type" value="Genomic_DNA"/>
</dbReference>
<name>A0A848K9E1_9NOCA</name>
<gene>
    <name evidence="1" type="ORF">FGL95_10365</name>
</gene>
<reference evidence="1 2" key="2">
    <citation type="submission" date="2020-06" db="EMBL/GenBank/DDBJ databases">
        <title>Antribacter stalactiti gen. nov., sp. nov., a new member of the family Nacardiaceae isolated from a cave.</title>
        <authorList>
            <person name="Kim I.S."/>
        </authorList>
    </citation>
    <scope>NUCLEOTIDE SEQUENCE [LARGE SCALE GENOMIC DNA]</scope>
    <source>
        <strain evidence="1 2">YC2-7</strain>
    </source>
</reference>
<proteinExistence type="predicted"/>
<keyword evidence="2" id="KW-1185">Reference proteome</keyword>
<protein>
    <submittedName>
        <fullName evidence="1">DUF1365 domain-containing protein</fullName>
    </submittedName>
</protein>
<dbReference type="InterPro" id="IPR010775">
    <property type="entry name" value="DUF1365"/>
</dbReference>
<dbReference type="RefSeq" id="WP_169586315.1">
    <property type="nucleotide sequence ID" value="NZ_VCQU01000003.1"/>
</dbReference>
<comment type="caution">
    <text evidence="1">The sequence shown here is derived from an EMBL/GenBank/DDBJ whole genome shotgun (WGS) entry which is preliminary data.</text>
</comment>
<evidence type="ECO:0000313" key="2">
    <source>
        <dbReference type="Proteomes" id="UP000535543"/>
    </source>
</evidence>